<dbReference type="Pfam" id="PF00646">
    <property type="entry name" value="F-box"/>
    <property type="match status" value="1"/>
</dbReference>
<dbReference type="AlphaFoldDB" id="A0A2K3MEU0"/>
<proteinExistence type="predicted"/>
<sequence length="179" mass="20772">MMASCVKKAKGEITNPNWLELPIDLTKNILERLDTVEIVISARNVCPLWWNICKDPLMWRTIHIDNIHFSQFGFSCLEKICRRAIDLSCGHLKDISIDIIGTDELLKYIAHRATHLRRLRLLMCDGISNKGLSEFVKKFSQLEELDISFYMYISKDTLEIIGHSCPLLKSLYLEKFPFP</sequence>
<gene>
    <name evidence="2" type="ORF">L195_g045419</name>
</gene>
<accession>A0A2K3MEU0</accession>
<dbReference type="PROSITE" id="PS50181">
    <property type="entry name" value="FBOX"/>
    <property type="match status" value="1"/>
</dbReference>
<evidence type="ECO:0000313" key="2">
    <source>
        <dbReference type="EMBL" id="PNX89300.1"/>
    </source>
</evidence>
<feature type="domain" description="F-box" evidence="1">
    <location>
        <begin position="15"/>
        <end position="62"/>
    </location>
</feature>
<evidence type="ECO:0000313" key="3">
    <source>
        <dbReference type="Proteomes" id="UP000236291"/>
    </source>
</evidence>
<dbReference type="Proteomes" id="UP000236291">
    <property type="component" value="Unassembled WGS sequence"/>
</dbReference>
<organism evidence="2 3">
    <name type="scientific">Trifolium pratense</name>
    <name type="common">Red clover</name>
    <dbReference type="NCBI Taxonomy" id="57577"/>
    <lineage>
        <taxon>Eukaryota</taxon>
        <taxon>Viridiplantae</taxon>
        <taxon>Streptophyta</taxon>
        <taxon>Embryophyta</taxon>
        <taxon>Tracheophyta</taxon>
        <taxon>Spermatophyta</taxon>
        <taxon>Magnoliopsida</taxon>
        <taxon>eudicotyledons</taxon>
        <taxon>Gunneridae</taxon>
        <taxon>Pentapetalae</taxon>
        <taxon>rosids</taxon>
        <taxon>fabids</taxon>
        <taxon>Fabales</taxon>
        <taxon>Fabaceae</taxon>
        <taxon>Papilionoideae</taxon>
        <taxon>50 kb inversion clade</taxon>
        <taxon>NPAAA clade</taxon>
        <taxon>Hologalegina</taxon>
        <taxon>IRL clade</taxon>
        <taxon>Trifolieae</taxon>
        <taxon>Trifolium</taxon>
    </lineage>
</organism>
<evidence type="ECO:0000259" key="1">
    <source>
        <dbReference type="PROSITE" id="PS50181"/>
    </source>
</evidence>
<reference evidence="2 3" key="2">
    <citation type="journal article" date="2017" name="Front. Plant Sci.">
        <title>Gene Classification and Mining of Molecular Markers Useful in Red Clover (Trifolium pratense) Breeding.</title>
        <authorList>
            <person name="Istvanek J."/>
            <person name="Dluhosova J."/>
            <person name="Dluhos P."/>
            <person name="Patkova L."/>
            <person name="Nedelnik J."/>
            <person name="Repkova J."/>
        </authorList>
    </citation>
    <scope>NUCLEOTIDE SEQUENCE [LARGE SCALE GENOMIC DNA]</scope>
    <source>
        <strain evidence="3">cv. Tatra</strain>
        <tissue evidence="2">Young leaves</tissue>
    </source>
</reference>
<dbReference type="InterPro" id="IPR032675">
    <property type="entry name" value="LRR_dom_sf"/>
</dbReference>
<dbReference type="SUPFAM" id="SSF81383">
    <property type="entry name" value="F-box domain"/>
    <property type="match status" value="1"/>
</dbReference>
<dbReference type="CDD" id="cd22164">
    <property type="entry name" value="F-box_AtSKIP19-like"/>
    <property type="match status" value="1"/>
</dbReference>
<dbReference type="InterPro" id="IPR036047">
    <property type="entry name" value="F-box-like_dom_sf"/>
</dbReference>
<name>A0A2K3MEU0_TRIPR</name>
<dbReference type="STRING" id="57577.A0A2K3MEU0"/>
<dbReference type="Gene3D" id="3.80.10.10">
    <property type="entry name" value="Ribonuclease Inhibitor"/>
    <property type="match status" value="1"/>
</dbReference>
<dbReference type="PANTHER" id="PTHR38926:SF2">
    <property type="entry name" value="F-BOX_LRR-REPEAT PROTEIN 21-RELATED"/>
    <property type="match status" value="1"/>
</dbReference>
<reference evidence="2 3" key="1">
    <citation type="journal article" date="2014" name="Am. J. Bot.">
        <title>Genome assembly and annotation for red clover (Trifolium pratense; Fabaceae).</title>
        <authorList>
            <person name="Istvanek J."/>
            <person name="Jaros M."/>
            <person name="Krenek A."/>
            <person name="Repkova J."/>
        </authorList>
    </citation>
    <scope>NUCLEOTIDE SEQUENCE [LARGE SCALE GENOMIC DNA]</scope>
    <source>
        <strain evidence="3">cv. Tatra</strain>
        <tissue evidence="2">Young leaves</tissue>
    </source>
</reference>
<dbReference type="EMBL" id="ASHM01059350">
    <property type="protein sequence ID" value="PNX89300.1"/>
    <property type="molecule type" value="Genomic_DNA"/>
</dbReference>
<protein>
    <submittedName>
        <fullName evidence="2">F-box protein skip19</fullName>
    </submittedName>
</protein>
<dbReference type="SUPFAM" id="SSF52047">
    <property type="entry name" value="RNI-like"/>
    <property type="match status" value="1"/>
</dbReference>
<dbReference type="PANTHER" id="PTHR38926">
    <property type="entry name" value="F-BOX DOMAIN CONTAINING PROTEIN, EXPRESSED"/>
    <property type="match status" value="1"/>
</dbReference>
<dbReference type="InterPro" id="IPR001810">
    <property type="entry name" value="F-box_dom"/>
</dbReference>
<comment type="caution">
    <text evidence="2">The sequence shown here is derived from an EMBL/GenBank/DDBJ whole genome shotgun (WGS) entry which is preliminary data.</text>
</comment>
<dbReference type="ExpressionAtlas" id="A0A2K3MEU0">
    <property type="expression patterns" value="baseline"/>
</dbReference>